<gene>
    <name evidence="7 8" type="primary">LOC120267058</name>
</gene>
<feature type="region of interest" description="Disordered" evidence="5">
    <location>
        <begin position="101"/>
        <end position="151"/>
    </location>
</feature>
<accession>A0AB40BU70</accession>
<dbReference type="Proteomes" id="UP001515500">
    <property type="component" value="Chromosome 8"/>
</dbReference>
<evidence type="ECO:0000256" key="5">
    <source>
        <dbReference type="SAM" id="MobiDB-lite"/>
    </source>
</evidence>
<proteinExistence type="predicted"/>
<evidence type="ECO:0000313" key="8">
    <source>
        <dbReference type="RefSeq" id="XP_039130675.1"/>
    </source>
</evidence>
<comment type="subcellular location">
    <subcellularLocation>
        <location evidence="1">Nucleus</location>
    </subcellularLocation>
</comment>
<dbReference type="Pfam" id="PF12767">
    <property type="entry name" value="SAGA-Tad1"/>
    <property type="match status" value="1"/>
</dbReference>
<feature type="compositionally biased region" description="Basic residues" evidence="5">
    <location>
        <begin position="126"/>
        <end position="136"/>
    </location>
</feature>
<keyword evidence="6" id="KW-1185">Reference proteome</keyword>
<dbReference type="PANTHER" id="PTHR21277">
    <property type="entry name" value="TRANSCRIPTIONAL ADAPTER 1"/>
    <property type="match status" value="1"/>
</dbReference>
<dbReference type="AlphaFoldDB" id="A0AB40BU70"/>
<name>A0AB40BU70_DIOCR</name>
<dbReference type="CDD" id="cd22933">
    <property type="entry name" value="HFD_HFI1"/>
    <property type="match status" value="1"/>
</dbReference>
<keyword evidence="4" id="KW-0539">Nucleus</keyword>
<evidence type="ECO:0000256" key="1">
    <source>
        <dbReference type="ARBA" id="ARBA00004123"/>
    </source>
</evidence>
<evidence type="ECO:0000256" key="4">
    <source>
        <dbReference type="ARBA" id="ARBA00023242"/>
    </source>
</evidence>
<feature type="compositionally biased region" description="Polar residues" evidence="5">
    <location>
        <begin position="142"/>
        <end position="151"/>
    </location>
</feature>
<dbReference type="GO" id="GO:0003713">
    <property type="term" value="F:transcription coactivator activity"/>
    <property type="evidence" value="ECO:0007669"/>
    <property type="project" value="TreeGrafter"/>
</dbReference>
<organism evidence="6 7">
    <name type="scientific">Dioscorea cayennensis subsp. rotundata</name>
    <name type="common">White Guinea yam</name>
    <name type="synonym">Dioscorea rotundata</name>
    <dbReference type="NCBI Taxonomy" id="55577"/>
    <lineage>
        <taxon>Eukaryota</taxon>
        <taxon>Viridiplantae</taxon>
        <taxon>Streptophyta</taxon>
        <taxon>Embryophyta</taxon>
        <taxon>Tracheophyta</taxon>
        <taxon>Spermatophyta</taxon>
        <taxon>Magnoliopsida</taxon>
        <taxon>Liliopsida</taxon>
        <taxon>Dioscoreales</taxon>
        <taxon>Dioscoreaceae</taxon>
        <taxon>Dioscorea</taxon>
    </lineage>
</organism>
<dbReference type="RefSeq" id="XP_039130674.1">
    <property type="nucleotide sequence ID" value="XM_039274740.1"/>
</dbReference>
<evidence type="ECO:0000256" key="3">
    <source>
        <dbReference type="ARBA" id="ARBA00023163"/>
    </source>
</evidence>
<dbReference type="GO" id="GO:0000124">
    <property type="term" value="C:SAGA complex"/>
    <property type="evidence" value="ECO:0007669"/>
    <property type="project" value="TreeGrafter"/>
</dbReference>
<dbReference type="PANTHER" id="PTHR21277:SF5">
    <property type="entry name" value="TRANSCRIPTIONAL ADAPTER 1"/>
    <property type="match status" value="1"/>
</dbReference>
<dbReference type="InterPro" id="IPR024738">
    <property type="entry name" value="Hfi1/Tada1"/>
</dbReference>
<protein>
    <submittedName>
        <fullName evidence="7 8">Uncharacterized protein LOC120267058</fullName>
    </submittedName>
</protein>
<evidence type="ECO:0000313" key="7">
    <source>
        <dbReference type="RefSeq" id="XP_039130674.1"/>
    </source>
</evidence>
<dbReference type="GeneID" id="120267058"/>
<dbReference type="GO" id="GO:0006357">
    <property type="term" value="P:regulation of transcription by RNA polymerase II"/>
    <property type="evidence" value="ECO:0007669"/>
    <property type="project" value="TreeGrafter"/>
</dbReference>
<evidence type="ECO:0000256" key="2">
    <source>
        <dbReference type="ARBA" id="ARBA00023015"/>
    </source>
</evidence>
<keyword evidence="2" id="KW-0805">Transcription regulation</keyword>
<sequence>MPPPPLPLPPQQSRINLSDLKSQIVKKLGPERSQHYFQHLNRLLSQKLSKSEFNKLCLSILGRENVALHNQLIRSILRNAYFSKVAPPVAHNRNIGKAVSDAGSNLSPAPMPPVWSNGDILSPSPRKSRSGIRRIKDRPTSLGPNTKVDASTHQSFVTSDEFVVRDNGELSPYGFKRSVQQQHHQAWNLEQPVKKQRTEKPLPNDQLSVHGDLVESAAVGDQEELELRNVMKSLKGTLQAPLGIPFCPASVGGARRSLPSNINVDTVSAISNYDTGELCKSEDLRTRMEKIAQVQGLGGVTLECANLLNNGLDAYLKQMIKSSLKLARARMRHELLMQPLYKQQPLGRPINGVWPGNYMHGQSSGGPLEGTNKGKNHCPISLQDFKVAMQLNPHQLGEDWPLLLEKICLHSFEE</sequence>
<evidence type="ECO:0000313" key="6">
    <source>
        <dbReference type="Proteomes" id="UP001515500"/>
    </source>
</evidence>
<dbReference type="GO" id="GO:0005634">
    <property type="term" value="C:nucleus"/>
    <property type="evidence" value="ECO:0007669"/>
    <property type="project" value="UniProtKB-SubCell"/>
</dbReference>
<dbReference type="RefSeq" id="XP_039130675.1">
    <property type="nucleotide sequence ID" value="XM_039274741.1"/>
</dbReference>
<reference evidence="7 8" key="1">
    <citation type="submission" date="2025-04" db="UniProtKB">
        <authorList>
            <consortium name="RefSeq"/>
        </authorList>
    </citation>
    <scope>IDENTIFICATION</scope>
</reference>
<keyword evidence="3" id="KW-0804">Transcription</keyword>